<evidence type="ECO:0000313" key="2">
    <source>
        <dbReference type="EMBL" id="TDG26450.1"/>
    </source>
</evidence>
<evidence type="ECO:0000259" key="1">
    <source>
        <dbReference type="Pfam" id="PF01243"/>
    </source>
</evidence>
<dbReference type="AlphaFoldDB" id="A0A4R5MI17"/>
<dbReference type="RefSeq" id="WP_133193495.1">
    <property type="nucleotide sequence ID" value="NZ_JBHUCW010000001.1"/>
</dbReference>
<organism evidence="2 3">
    <name type="scientific">Paraburkholderia silviterrae</name>
    <dbReference type="NCBI Taxonomy" id="2528715"/>
    <lineage>
        <taxon>Bacteria</taxon>
        <taxon>Pseudomonadati</taxon>
        <taxon>Pseudomonadota</taxon>
        <taxon>Betaproteobacteria</taxon>
        <taxon>Burkholderiales</taxon>
        <taxon>Burkholderiaceae</taxon>
        <taxon>Paraburkholderia</taxon>
    </lineage>
</organism>
<dbReference type="InterPro" id="IPR011576">
    <property type="entry name" value="Pyridox_Oxase_N"/>
</dbReference>
<dbReference type="PANTHER" id="PTHR42815">
    <property type="entry name" value="FAD-BINDING, PUTATIVE (AFU_ORTHOLOGUE AFUA_6G07600)-RELATED"/>
    <property type="match status" value="1"/>
</dbReference>
<dbReference type="NCBIfam" id="TIGR04025">
    <property type="entry name" value="PPOX_FMN_DR2398"/>
    <property type="match status" value="1"/>
</dbReference>
<accession>A0A4R5MI17</accession>
<dbReference type="OrthoDB" id="9796486at2"/>
<evidence type="ECO:0000313" key="3">
    <source>
        <dbReference type="Proteomes" id="UP000295722"/>
    </source>
</evidence>
<sequence length="205" mass="22778">MPNTTAELEAHYGAPNERSLRKEIDHVNADYRRFIELSPFVVLATGGPEGLDCSPRGDAPGFVRILDSRTLALPDRPGNNRVDSLHNVVAAPQIGLLFMVPGVGETLRVNGRARVSLDPELLASFAVDGKPPRSVLLIEVQSVYFHCAKAIVRSNLWDPARHVERSQLPSAGEMLKRVNVEQYGETFDVERYEADLAERMKKSLY</sequence>
<dbReference type="PANTHER" id="PTHR42815:SF2">
    <property type="entry name" value="FAD-BINDING, PUTATIVE (AFU_ORTHOLOGUE AFUA_6G07600)-RELATED"/>
    <property type="match status" value="1"/>
</dbReference>
<feature type="domain" description="Pyridoxamine 5'-phosphate oxidase N-terminal" evidence="1">
    <location>
        <begin position="30"/>
        <end position="147"/>
    </location>
</feature>
<proteinExistence type="predicted"/>
<dbReference type="InterPro" id="IPR012349">
    <property type="entry name" value="Split_barrel_FMN-bd"/>
</dbReference>
<dbReference type="Pfam" id="PF01243">
    <property type="entry name" value="PNPOx_N"/>
    <property type="match status" value="1"/>
</dbReference>
<dbReference type="EMBL" id="SMRP01000001">
    <property type="protein sequence ID" value="TDG26450.1"/>
    <property type="molecule type" value="Genomic_DNA"/>
</dbReference>
<comment type="caution">
    <text evidence="2">The sequence shown here is derived from an EMBL/GenBank/DDBJ whole genome shotgun (WGS) entry which is preliminary data.</text>
</comment>
<protein>
    <submittedName>
        <fullName evidence="2">Pyridoxamine 5'-phosphate oxidase family protein</fullName>
    </submittedName>
</protein>
<dbReference type="InterPro" id="IPR024029">
    <property type="entry name" value="Pyridox_Oxase_FMN-dep"/>
</dbReference>
<dbReference type="Gene3D" id="2.30.110.10">
    <property type="entry name" value="Electron Transport, Fmn-binding Protein, Chain A"/>
    <property type="match status" value="1"/>
</dbReference>
<gene>
    <name evidence="2" type="ORF">EYW47_03655</name>
</gene>
<dbReference type="Proteomes" id="UP000295722">
    <property type="component" value="Unassembled WGS sequence"/>
</dbReference>
<reference evidence="2 3" key="1">
    <citation type="submission" date="2019-03" db="EMBL/GenBank/DDBJ databases">
        <title>Paraburkholderia sp. 4M-K11, isolated from subtropical forest soil.</title>
        <authorList>
            <person name="Gao Z.-H."/>
            <person name="Qiu L.-H."/>
        </authorList>
    </citation>
    <scope>NUCLEOTIDE SEQUENCE [LARGE SCALE GENOMIC DNA]</scope>
    <source>
        <strain evidence="2 3">4M-K11</strain>
    </source>
</reference>
<dbReference type="SUPFAM" id="SSF50475">
    <property type="entry name" value="FMN-binding split barrel"/>
    <property type="match status" value="1"/>
</dbReference>
<keyword evidence="3" id="KW-1185">Reference proteome</keyword>
<name>A0A4R5MI17_9BURK</name>